<reference evidence="2 3" key="1">
    <citation type="submission" date="2024-01" db="EMBL/GenBank/DDBJ databases">
        <title>Comparative genomics of Cryptococcus and Kwoniella reveals pathogenesis evolution and contrasting modes of karyotype evolution via chromosome fusion or intercentromeric recombination.</title>
        <authorList>
            <person name="Coelho M.A."/>
            <person name="David-Palma M."/>
            <person name="Shea T."/>
            <person name="Bowers K."/>
            <person name="McGinley-Smith S."/>
            <person name="Mohammad A.W."/>
            <person name="Gnirke A."/>
            <person name="Yurkov A.M."/>
            <person name="Nowrousian M."/>
            <person name="Sun S."/>
            <person name="Cuomo C.A."/>
            <person name="Heitman J."/>
        </authorList>
    </citation>
    <scope>NUCLEOTIDE SEQUENCE [LARGE SCALE GENOMIC DNA]</scope>
    <source>
        <strain evidence="2 3">7685027</strain>
    </source>
</reference>
<keyword evidence="1" id="KW-0812">Transmembrane</keyword>
<keyword evidence="3" id="KW-1185">Reference proteome</keyword>
<dbReference type="Proteomes" id="UP001432216">
    <property type="component" value="Chromosome 8"/>
</dbReference>
<accession>A0ABZ2AYD8</accession>
<proteinExistence type="predicted"/>
<organism evidence="2 3">
    <name type="scientific">Cryptococcus decagattii</name>
    <dbReference type="NCBI Taxonomy" id="1859122"/>
    <lineage>
        <taxon>Eukaryota</taxon>
        <taxon>Fungi</taxon>
        <taxon>Dikarya</taxon>
        <taxon>Basidiomycota</taxon>
        <taxon>Agaricomycotina</taxon>
        <taxon>Tremellomycetes</taxon>
        <taxon>Tremellales</taxon>
        <taxon>Cryptococcaceae</taxon>
        <taxon>Cryptococcus</taxon>
        <taxon>Cryptococcus gattii species complex</taxon>
    </lineage>
</organism>
<dbReference type="EMBL" id="CP143813">
    <property type="protein sequence ID" value="WVO23561.1"/>
    <property type="molecule type" value="Genomic_DNA"/>
</dbReference>
<keyword evidence="1" id="KW-0472">Membrane</keyword>
<evidence type="ECO:0000313" key="2">
    <source>
        <dbReference type="EMBL" id="WVO23561.1"/>
    </source>
</evidence>
<gene>
    <name evidence="2" type="ORF">IAS62_004916</name>
</gene>
<dbReference type="RefSeq" id="XP_064722800.1">
    <property type="nucleotide sequence ID" value="XM_064866728.1"/>
</dbReference>
<evidence type="ECO:0000313" key="3">
    <source>
        <dbReference type="Proteomes" id="UP001432216"/>
    </source>
</evidence>
<keyword evidence="1" id="KW-1133">Transmembrane helix</keyword>
<sequence length="152" mass="17832">MPCFLIFKSKNFLFRGLGGPELLVADNFSLPIFCINSAFYVPIVWDDHLILTSVHPQLAQRPGLNSLFLLFIPGAKILKVPESQFDKAWKAILMFPIRQQLQCWIFMFAYRALKNLLVSSCIFHFLKSEQFKFKMKMRIRQFRRDRKGTTIP</sequence>
<evidence type="ECO:0000256" key="1">
    <source>
        <dbReference type="SAM" id="Phobius"/>
    </source>
</evidence>
<protein>
    <submittedName>
        <fullName evidence="2">Uncharacterized protein</fullName>
    </submittedName>
</protein>
<dbReference type="GeneID" id="89991687"/>
<name>A0ABZ2AYD8_9TREE</name>
<feature type="transmembrane region" description="Helical" evidence="1">
    <location>
        <begin position="104"/>
        <end position="126"/>
    </location>
</feature>